<name>W6M112_9GAMM</name>
<dbReference type="STRING" id="1400863.BN873_1020008"/>
<dbReference type="AlphaFoldDB" id="W6M112"/>
<dbReference type="Proteomes" id="UP000035760">
    <property type="component" value="Unassembled WGS sequence"/>
</dbReference>
<evidence type="ECO:0000313" key="2">
    <source>
        <dbReference type="Proteomes" id="UP000035760"/>
    </source>
</evidence>
<sequence length="115" mass="12566">MGAFVWTAGAVKPIPTPEHGNEKDEKAQPAAYLKTMTPKLSSKDHDCVMLLLFMLPTLLNPSSPSRLGLKSHGQNTWRHSEASGTRFVFQNRSPTLSDLQHVLGRPAHRPATAGP</sequence>
<proteinExistence type="predicted"/>
<comment type="caution">
    <text evidence="1">The sequence shown here is derived from an EMBL/GenBank/DDBJ whole genome shotgun (WGS) entry which is preliminary data.</text>
</comment>
<protein>
    <submittedName>
        <fullName evidence="1">Uncharacterized protein</fullName>
    </submittedName>
</protein>
<reference evidence="1" key="1">
    <citation type="submission" date="2013-07" db="EMBL/GenBank/DDBJ databases">
        <authorList>
            <person name="McIlroy S."/>
        </authorList>
    </citation>
    <scope>NUCLEOTIDE SEQUENCE [LARGE SCALE GENOMIC DNA]</scope>
    <source>
        <strain evidence="1">Run_A_D11</strain>
    </source>
</reference>
<evidence type="ECO:0000313" key="1">
    <source>
        <dbReference type="EMBL" id="CDI01087.1"/>
    </source>
</evidence>
<gene>
    <name evidence="1" type="ORF">BN873_1020008</name>
</gene>
<keyword evidence="2" id="KW-1185">Reference proteome</keyword>
<organism evidence="1 2">
    <name type="scientific">Candidatus Competibacter denitrificans Run_A_D11</name>
    <dbReference type="NCBI Taxonomy" id="1400863"/>
    <lineage>
        <taxon>Bacteria</taxon>
        <taxon>Pseudomonadati</taxon>
        <taxon>Pseudomonadota</taxon>
        <taxon>Gammaproteobacteria</taxon>
        <taxon>Candidatus Competibacteraceae</taxon>
        <taxon>Candidatus Competibacter</taxon>
    </lineage>
</organism>
<accession>W6M112</accession>
<dbReference type="EMBL" id="CBTJ020000005">
    <property type="protein sequence ID" value="CDI01087.1"/>
    <property type="molecule type" value="Genomic_DNA"/>
</dbReference>
<reference evidence="1" key="2">
    <citation type="submission" date="2014-03" db="EMBL/GenBank/DDBJ databases">
        <title>Candidatus Competibacter-lineage genomes retrieved from metagenomes reveal functional metabolic diversity.</title>
        <authorList>
            <person name="McIlroy S.J."/>
            <person name="Albertsen M."/>
            <person name="Andresen E.K."/>
            <person name="Saunders A.M."/>
            <person name="Kristiansen R."/>
            <person name="Stokholm-Bjerregaard M."/>
            <person name="Nielsen K.L."/>
            <person name="Nielsen P.H."/>
        </authorList>
    </citation>
    <scope>NUCLEOTIDE SEQUENCE</scope>
    <source>
        <strain evidence="1">Run_A_D11</strain>
    </source>
</reference>